<evidence type="ECO:0000313" key="2">
    <source>
        <dbReference type="EMBL" id="GFO15607.1"/>
    </source>
</evidence>
<keyword evidence="3" id="KW-1185">Reference proteome</keyword>
<dbReference type="AlphaFoldDB" id="A0AAV4B7Y7"/>
<evidence type="ECO:0000313" key="3">
    <source>
        <dbReference type="Proteomes" id="UP000735302"/>
    </source>
</evidence>
<reference evidence="2 3" key="1">
    <citation type="journal article" date="2021" name="Elife">
        <title>Chloroplast acquisition without the gene transfer in kleptoplastic sea slugs, Plakobranchus ocellatus.</title>
        <authorList>
            <person name="Maeda T."/>
            <person name="Takahashi S."/>
            <person name="Yoshida T."/>
            <person name="Shimamura S."/>
            <person name="Takaki Y."/>
            <person name="Nagai Y."/>
            <person name="Toyoda A."/>
            <person name="Suzuki Y."/>
            <person name="Arimoto A."/>
            <person name="Ishii H."/>
            <person name="Satoh N."/>
            <person name="Nishiyama T."/>
            <person name="Hasebe M."/>
            <person name="Maruyama T."/>
            <person name="Minagawa J."/>
            <person name="Obokata J."/>
            <person name="Shigenobu S."/>
        </authorList>
    </citation>
    <scope>NUCLEOTIDE SEQUENCE [LARGE SCALE GENOMIC DNA]</scope>
</reference>
<name>A0AAV4B7Y7_9GAST</name>
<evidence type="ECO:0000256" key="1">
    <source>
        <dbReference type="SAM" id="MobiDB-lite"/>
    </source>
</evidence>
<sequence>MKFLQHHMAHATMHGSYGSVEEQQEEEQTVIELNMTEEEVGSQFTSARSSPTPSVLSAASTTSTAPRVKKRPRQDQRQPWEDAAVQYLNSRTAKEDPILILF</sequence>
<dbReference type="EMBL" id="BLXT01004610">
    <property type="protein sequence ID" value="GFO15607.1"/>
    <property type="molecule type" value="Genomic_DNA"/>
</dbReference>
<comment type="caution">
    <text evidence="2">The sequence shown here is derived from an EMBL/GenBank/DDBJ whole genome shotgun (WGS) entry which is preliminary data.</text>
</comment>
<feature type="compositionally biased region" description="Acidic residues" evidence="1">
    <location>
        <begin position="22"/>
        <end position="40"/>
    </location>
</feature>
<proteinExistence type="predicted"/>
<protein>
    <submittedName>
        <fullName evidence="2">Uncharacterized protein</fullName>
    </submittedName>
</protein>
<feature type="region of interest" description="Disordered" evidence="1">
    <location>
        <begin position="1"/>
        <end position="82"/>
    </location>
</feature>
<accession>A0AAV4B7Y7</accession>
<gene>
    <name evidence="2" type="ORF">PoB_004211200</name>
</gene>
<organism evidence="2 3">
    <name type="scientific">Plakobranchus ocellatus</name>
    <dbReference type="NCBI Taxonomy" id="259542"/>
    <lineage>
        <taxon>Eukaryota</taxon>
        <taxon>Metazoa</taxon>
        <taxon>Spiralia</taxon>
        <taxon>Lophotrochozoa</taxon>
        <taxon>Mollusca</taxon>
        <taxon>Gastropoda</taxon>
        <taxon>Heterobranchia</taxon>
        <taxon>Euthyneura</taxon>
        <taxon>Panpulmonata</taxon>
        <taxon>Sacoglossa</taxon>
        <taxon>Placobranchoidea</taxon>
        <taxon>Plakobranchidae</taxon>
        <taxon>Plakobranchus</taxon>
    </lineage>
</organism>
<dbReference type="Proteomes" id="UP000735302">
    <property type="component" value="Unassembled WGS sequence"/>
</dbReference>
<feature type="compositionally biased region" description="Low complexity" evidence="1">
    <location>
        <begin position="49"/>
        <end position="66"/>
    </location>
</feature>